<dbReference type="EMBL" id="MCOL01000001">
    <property type="protein sequence ID" value="ODO60973.1"/>
    <property type="molecule type" value="Genomic_DNA"/>
</dbReference>
<dbReference type="PATRIC" id="fig|1590.192.peg.858"/>
<evidence type="ECO:0000313" key="2">
    <source>
        <dbReference type="Proteomes" id="UP000094892"/>
    </source>
</evidence>
<accession>A0A1E3KQ27</accession>
<evidence type="ECO:0000313" key="1">
    <source>
        <dbReference type="EMBL" id="ODO60973.1"/>
    </source>
</evidence>
<comment type="caution">
    <text evidence="1">The sequence shown here is derived from an EMBL/GenBank/DDBJ whole genome shotgun (WGS) entry which is preliminary data.</text>
</comment>
<protein>
    <submittedName>
        <fullName evidence="1">Uncharacterized protein</fullName>
    </submittedName>
</protein>
<dbReference type="AlphaFoldDB" id="A0A1E3KQ27"/>
<sequence length="34" mass="3929">MRITKTSLLLSSLSLVLNTLSLIMAIRKYRLQNH</sequence>
<organism evidence="1 2">
    <name type="scientific">Lactiplantibacillus plantarum</name>
    <name type="common">Lactobacillus plantarum</name>
    <dbReference type="NCBI Taxonomy" id="1590"/>
    <lineage>
        <taxon>Bacteria</taxon>
        <taxon>Bacillati</taxon>
        <taxon>Bacillota</taxon>
        <taxon>Bacilli</taxon>
        <taxon>Lactobacillales</taxon>
        <taxon>Lactobacillaceae</taxon>
        <taxon>Lactiplantibacillus</taxon>
    </lineage>
</organism>
<name>A0A1E3KQ27_LACPN</name>
<gene>
    <name evidence="1" type="ORF">LPJSA22_00922</name>
</gene>
<proteinExistence type="predicted"/>
<dbReference type="Proteomes" id="UP000094892">
    <property type="component" value="Unassembled WGS sequence"/>
</dbReference>
<reference evidence="1 2" key="1">
    <citation type="submission" date="2016-08" db="EMBL/GenBank/DDBJ databases">
        <title>Genome sequencing of Lactobacillus plantarum JSA22, isolated from fermented soybean paste.</title>
        <authorList>
            <person name="Choi H.S."/>
        </authorList>
    </citation>
    <scope>NUCLEOTIDE SEQUENCE [LARGE SCALE GENOMIC DNA]</scope>
    <source>
        <strain evidence="1 2">JSA22</strain>
    </source>
</reference>